<accession>A0A225VQ90</accession>
<dbReference type="PANTHER" id="PTHR35796">
    <property type="entry name" value="HYPOTHETICAL CYTOSOLIC PROTEIN"/>
    <property type="match status" value="1"/>
</dbReference>
<keyword evidence="3" id="KW-1185">Reference proteome</keyword>
<dbReference type="Proteomes" id="UP000198211">
    <property type="component" value="Unassembled WGS sequence"/>
</dbReference>
<dbReference type="AlphaFoldDB" id="A0A225VQ90"/>
<organism evidence="2 3">
    <name type="scientific">Phytophthora megakarya</name>
    <dbReference type="NCBI Taxonomy" id="4795"/>
    <lineage>
        <taxon>Eukaryota</taxon>
        <taxon>Sar</taxon>
        <taxon>Stramenopiles</taxon>
        <taxon>Oomycota</taxon>
        <taxon>Peronosporomycetes</taxon>
        <taxon>Peronosporales</taxon>
        <taxon>Peronosporaceae</taxon>
        <taxon>Phytophthora</taxon>
    </lineage>
</organism>
<comment type="caution">
    <text evidence="2">The sequence shown here is derived from an EMBL/GenBank/DDBJ whole genome shotgun (WGS) entry which is preliminary data.</text>
</comment>
<name>A0A225VQ90_9STRA</name>
<gene>
    <name evidence="2" type="ORF">PHMEG_00020086</name>
</gene>
<dbReference type="PANTHER" id="PTHR35796:SF3">
    <property type="entry name" value="BHLH DOMAIN-CONTAINING PROTEIN"/>
    <property type="match status" value="1"/>
</dbReference>
<evidence type="ECO:0000256" key="1">
    <source>
        <dbReference type="SAM" id="MobiDB-lite"/>
    </source>
</evidence>
<evidence type="ECO:0000313" key="3">
    <source>
        <dbReference type="Proteomes" id="UP000198211"/>
    </source>
</evidence>
<dbReference type="OrthoDB" id="126400at2759"/>
<protein>
    <recommendedName>
        <fullName evidence="4">M96 mating-specific protein</fullName>
    </recommendedName>
</protein>
<dbReference type="EMBL" id="NBNE01003512">
    <property type="protein sequence ID" value="OWZ07512.1"/>
    <property type="molecule type" value="Genomic_DNA"/>
</dbReference>
<sequence>MALQLVDDDQVLEAALSLLDQVYEDEDVQQHVSSKKKRRKTDYNPNRARDAQHQELLTLREQVPQLENRLEKLKRNATKPIQGTCMMGLWKKLALHERMTRENAEEENRRLRDLIRENSEVTTQNVQHLLQTRQDPVECCPFMSEKRPKPSSWPYRRMYAVPIDPRDGNIFQEMAESIDAVYHQVLQVYSTDSNCGSSHATHFPTTEKTQYRSFGDKILQFEVNVVGDGFWQFFAHSLRRPTTRFYYHTDSHQSSVLASDDTIGENFGEEHRFGEVSLDIKIKQIVRRYIAADRIVFAWRAFIRPEKFKTETLSDIVYEEKGAMVIEPYENGPNKTASVVHTWQAVTLDSSKDALQSELVQELNEFVFHSCSPKQTVQSMERTLRAYSMQSV</sequence>
<evidence type="ECO:0008006" key="4">
    <source>
        <dbReference type="Google" id="ProtNLM"/>
    </source>
</evidence>
<evidence type="ECO:0000313" key="2">
    <source>
        <dbReference type="EMBL" id="OWZ07512.1"/>
    </source>
</evidence>
<proteinExistence type="predicted"/>
<dbReference type="STRING" id="4795.A0A225VQ90"/>
<feature type="region of interest" description="Disordered" evidence="1">
    <location>
        <begin position="29"/>
        <end position="50"/>
    </location>
</feature>
<reference evidence="3" key="1">
    <citation type="submission" date="2017-03" db="EMBL/GenBank/DDBJ databases">
        <title>Phytopthora megakarya and P. palmivora, two closely related causual agents of cacao black pod achieved similar genome size and gene model numbers by different mechanisms.</title>
        <authorList>
            <person name="Ali S."/>
            <person name="Shao J."/>
            <person name="Larry D.J."/>
            <person name="Kronmiller B."/>
            <person name="Shen D."/>
            <person name="Strem M.D."/>
            <person name="Melnick R.L."/>
            <person name="Guiltinan M.J."/>
            <person name="Tyler B.M."/>
            <person name="Meinhardt L.W."/>
            <person name="Bailey B.A."/>
        </authorList>
    </citation>
    <scope>NUCLEOTIDE SEQUENCE [LARGE SCALE GENOMIC DNA]</scope>
    <source>
        <strain evidence="3">zdho120</strain>
    </source>
</reference>